<dbReference type="FunFam" id="1.20.58.340:FF:000008">
    <property type="entry name" value="CorA family metal ion transporter"/>
    <property type="match status" value="1"/>
</dbReference>
<dbReference type="GO" id="GO:0005886">
    <property type="term" value="C:plasma membrane"/>
    <property type="evidence" value="ECO:0007669"/>
    <property type="project" value="TreeGrafter"/>
</dbReference>
<dbReference type="Pfam" id="PF12929">
    <property type="entry name" value="Mid1"/>
    <property type="match status" value="1"/>
</dbReference>
<evidence type="ECO:0000256" key="2">
    <source>
        <dbReference type="ARBA" id="ARBA00009765"/>
    </source>
</evidence>
<dbReference type="CDD" id="cd12829">
    <property type="entry name" value="Alr1p-like"/>
    <property type="match status" value="1"/>
</dbReference>
<dbReference type="InterPro" id="IPR024338">
    <property type="entry name" value="MID1/Yam8"/>
</dbReference>
<comment type="caution">
    <text evidence="8">The sequence shown here is derived from an EMBL/GenBank/DDBJ whole genome shotgun (WGS) entry which is preliminary data.</text>
</comment>
<accession>A0A1S9D4H5</accession>
<dbReference type="InterPro" id="IPR045861">
    <property type="entry name" value="CorA_cytoplasmic_dom"/>
</dbReference>
<dbReference type="VEuPathDB" id="FungiDB:AO090009000681"/>
<keyword evidence="3 7" id="KW-0812">Transmembrane</keyword>
<dbReference type="GO" id="GO:0010961">
    <property type="term" value="P:intracellular magnesium ion homeostasis"/>
    <property type="evidence" value="ECO:0007669"/>
    <property type="project" value="TreeGrafter"/>
</dbReference>
<keyword evidence="5 7" id="KW-0472">Membrane</keyword>
<dbReference type="InterPro" id="IPR002523">
    <property type="entry name" value="MgTranspt_CorA/ZnTranspt_ZntB"/>
</dbReference>
<evidence type="ECO:0000256" key="6">
    <source>
        <dbReference type="SAM" id="MobiDB-lite"/>
    </source>
</evidence>
<dbReference type="SUPFAM" id="SSF144083">
    <property type="entry name" value="Magnesium transport protein CorA, transmembrane region"/>
    <property type="match status" value="1"/>
</dbReference>
<dbReference type="InterPro" id="IPR045863">
    <property type="entry name" value="CorA_TM1_TM2"/>
</dbReference>
<evidence type="ECO:0000256" key="7">
    <source>
        <dbReference type="SAM" id="Phobius"/>
    </source>
</evidence>
<feature type="transmembrane region" description="Helical" evidence="7">
    <location>
        <begin position="619"/>
        <end position="641"/>
    </location>
</feature>
<dbReference type="GO" id="GO:0098703">
    <property type="term" value="P:calcium ion import across plasma membrane"/>
    <property type="evidence" value="ECO:0007669"/>
    <property type="project" value="InterPro"/>
</dbReference>
<evidence type="ECO:0000256" key="4">
    <source>
        <dbReference type="ARBA" id="ARBA00022989"/>
    </source>
</evidence>
<dbReference type="GO" id="GO:0015095">
    <property type="term" value="F:magnesium ion transmembrane transporter activity"/>
    <property type="evidence" value="ECO:0007669"/>
    <property type="project" value="InterPro"/>
</dbReference>
<feature type="region of interest" description="Disordered" evidence="6">
    <location>
        <begin position="32"/>
        <end position="54"/>
    </location>
</feature>
<gene>
    <name evidence="8" type="ORF">OAory_01048150</name>
</gene>
<evidence type="ECO:0000256" key="3">
    <source>
        <dbReference type="ARBA" id="ARBA00022692"/>
    </source>
</evidence>
<dbReference type="AlphaFoldDB" id="A0A1S9D4H5"/>
<sequence length="1224" mass="135967">MSESPKSEKYMFLSRFSTPVPELDDHRFQLDPPRIEATPDMTPSRQNTTPQNLNMETPQRSDLLQVQQVQDALREAGPFSRDFEQAIADDDRSVKDVNGLGRRFSLDPTGNIRQGRAFSRTHQDIANMSRDSSVSARSTSPPNSVEAFADPRRRERANTLESHAAPDLEAILQRTVSGGTHPRRPTFRYMCPPFEQLGRIPVIDYEELEEFVALNQKTKPITTRRKHSLSSQSKKSRVFYDLRPNAQKSEAHEAKRSSSVERSSDDIIGLDLKDSEKVFADAVNEKQLVENLRNENEPTRFGFFSSESQSTVHAAELGDLVFPGDTFRDLFQLGPEGGVWWLDVLNPTEAEVGALSRAFSIHPLTTEDILTQEAREKVELFKQYYFVCFRTFYQIDKTSERFMEPVNFYMIVFRDGVLSFSFTENPHASNVRRRIGKLRDYVSLSSDWICYAMIDDIVDSFGPVIREIEVESEAIEDLVFIARMDDFESFLPRIGGLRKKVMSLMRLLGGKADVIRGFSKRCNEQYSVTPRGDIGLYLGDIQDHVVTMMSNLAHFEKMLSRSHTNYLAQLNVTNLVLGNHVNKILSKVTLIATMLVPMNLICGLFGMNVTVPGQGQEGLAWFFGIVGVIAAVVIISVCLALSTTGLGHAADLTSLAPEIHSNLTINDGDSHFSFPLGSYNGLVIEDDVDDAGDLRGLDIVRRAPTGVSSLGNNQYQKGEVKLGETQWWYFSKNSVKDKNTNKTSEGPTSDQSKRSETVFISLTACSKPSSNRAGSDSARDLPHLEVYVSTSELLQKPGPEQERSNQTKYMVEEGYMGATVEVEGNVYIGVTAHNSTKYSGSYSYELAASVDAFFHSFAHDPAFLYFVDSDTHSALFTTGNLTEAELGSQGYNNWMGIAPPYTMFANNINDTAISGLHHSSCALDRLAQIGKGDGNINASMTSRGPGNKPKEQLYITGLNRSSMYEGILALDGNSTGSRNGVIGGGGKIWKPITFSTKADGNCALLYNLSFCNEVAYAVPSNPTFNLDGLRSFYDDNAAALYKNFSYSLEQIQCNATNETRFSLAVGCDDCARAYKQWLCAVTIPRCEDFSRTSRFLQVRNAGQKFINGTSLSDNHTLQLNTSTNRSRNSLIDKEIRPGPYKEILPCEDTCYNLVKSCPAALDFSCPQGRWLTSTYGKRGPDDLVTCNWVGAAYFMGGGDKINPLRSGLFALVTVWLSYWALGGS</sequence>
<protein>
    <submittedName>
        <fullName evidence="8">Stretch-activated cation channel Mid1</fullName>
    </submittedName>
</protein>
<evidence type="ECO:0000313" key="8">
    <source>
        <dbReference type="EMBL" id="OOO03968.1"/>
    </source>
</evidence>
<evidence type="ECO:0000313" key="9">
    <source>
        <dbReference type="Proteomes" id="UP000190312"/>
    </source>
</evidence>
<evidence type="ECO:0000256" key="5">
    <source>
        <dbReference type="ARBA" id="ARBA00023136"/>
    </source>
</evidence>
<dbReference type="PANTHER" id="PTHR21535">
    <property type="entry name" value="MAGNESIUM AND COBALT TRANSPORT PROTEIN/MITOCHONDRIAL IMPORT INNER MEMBRANE TRANSLOCASE SUBUNIT TIM8"/>
    <property type="match status" value="1"/>
</dbReference>
<comment type="similarity">
    <text evidence="2">Belongs to the CorA metal ion transporter (MIT) (TC 1.A.35) family.</text>
</comment>
<dbReference type="EMBL" id="MKZY01000011">
    <property type="protein sequence ID" value="OOO03968.1"/>
    <property type="molecule type" value="Genomic_DNA"/>
</dbReference>
<dbReference type="Gene3D" id="3.30.460.20">
    <property type="entry name" value="CorA soluble domain-like"/>
    <property type="match status" value="1"/>
</dbReference>
<dbReference type="OrthoDB" id="29879at2759"/>
<keyword evidence="4 7" id="KW-1133">Transmembrane helix</keyword>
<dbReference type="SUPFAM" id="SSF143865">
    <property type="entry name" value="CorA soluble domain-like"/>
    <property type="match status" value="1"/>
</dbReference>
<reference evidence="8 9" key="1">
    <citation type="submission" date="2016-10" db="EMBL/GenBank/DDBJ databases">
        <title>Genome sequencing of Aspergillus oryzae BCC7051.</title>
        <authorList>
            <person name="Thammarongtham C."/>
            <person name="Vorapreeda T."/>
            <person name="Nookaew I."/>
            <person name="Srisuk T."/>
            <person name="Land M."/>
            <person name="Jeennor S."/>
            <person name="Laoteng K."/>
        </authorList>
    </citation>
    <scope>NUCLEOTIDE SEQUENCE [LARGE SCALE GENOMIC DNA]</scope>
    <source>
        <strain evidence="8 9">BCC7051</strain>
    </source>
</reference>
<dbReference type="InterPro" id="IPR044089">
    <property type="entry name" value="Alr1-like"/>
</dbReference>
<feature type="region of interest" description="Disordered" evidence="6">
    <location>
        <begin position="129"/>
        <end position="148"/>
    </location>
</feature>
<name>A0A1S9D4H5_ASPOZ</name>
<organism evidence="8 9">
    <name type="scientific">Aspergillus oryzae</name>
    <name type="common">Yellow koji mold</name>
    <dbReference type="NCBI Taxonomy" id="5062"/>
    <lineage>
        <taxon>Eukaryota</taxon>
        <taxon>Fungi</taxon>
        <taxon>Dikarya</taxon>
        <taxon>Ascomycota</taxon>
        <taxon>Pezizomycotina</taxon>
        <taxon>Eurotiomycetes</taxon>
        <taxon>Eurotiomycetidae</taxon>
        <taxon>Eurotiales</taxon>
        <taxon>Aspergillaceae</taxon>
        <taxon>Aspergillus</taxon>
        <taxon>Aspergillus subgen. Circumdati</taxon>
    </lineage>
</organism>
<dbReference type="eggNOG" id="ENOG502QPTQ">
    <property type="taxonomic scope" value="Eukaryota"/>
</dbReference>
<dbReference type="Gene3D" id="1.20.58.340">
    <property type="entry name" value="Magnesium transport protein CorA, transmembrane region"/>
    <property type="match status" value="2"/>
</dbReference>
<comment type="subcellular location">
    <subcellularLocation>
        <location evidence="1">Membrane</location>
        <topology evidence="1">Multi-pass membrane protein</topology>
    </subcellularLocation>
</comment>
<proteinExistence type="inferred from homology"/>
<dbReference type="Pfam" id="PF01544">
    <property type="entry name" value="CorA"/>
    <property type="match status" value="1"/>
</dbReference>
<feature type="compositionally biased region" description="Polar residues" evidence="6">
    <location>
        <begin position="41"/>
        <end position="54"/>
    </location>
</feature>
<dbReference type="FunFam" id="3.30.460.20:FF:000002">
    <property type="entry name" value="Cora family metal ion transporter"/>
    <property type="match status" value="1"/>
</dbReference>
<dbReference type="Proteomes" id="UP000190312">
    <property type="component" value="Unassembled WGS sequence"/>
</dbReference>
<dbReference type="PANTHER" id="PTHR21535:SF55">
    <property type="entry name" value="MAGNESIUM TRANSPORTER ALR1-RELATED"/>
    <property type="match status" value="1"/>
</dbReference>
<feature type="compositionally biased region" description="Low complexity" evidence="6">
    <location>
        <begin position="129"/>
        <end position="144"/>
    </location>
</feature>
<evidence type="ECO:0000256" key="1">
    <source>
        <dbReference type="ARBA" id="ARBA00004141"/>
    </source>
</evidence>
<dbReference type="GO" id="GO:0005262">
    <property type="term" value="F:calcium channel activity"/>
    <property type="evidence" value="ECO:0007669"/>
    <property type="project" value="InterPro"/>
</dbReference>
<feature type="transmembrane region" description="Helical" evidence="7">
    <location>
        <begin position="588"/>
        <end position="607"/>
    </location>
</feature>
<dbReference type="FunFam" id="1.20.58.340:FF:000006">
    <property type="entry name" value="CorA family metal ion transporter"/>
    <property type="match status" value="1"/>
</dbReference>